<evidence type="ECO:0000256" key="4">
    <source>
        <dbReference type="ARBA" id="ARBA00022692"/>
    </source>
</evidence>
<keyword evidence="11" id="KW-1185">Reference proteome</keyword>
<evidence type="ECO:0000313" key="11">
    <source>
        <dbReference type="Proteomes" id="UP001393056"/>
    </source>
</evidence>
<evidence type="ECO:0000313" key="10">
    <source>
        <dbReference type="EMBL" id="MEL1248683.1"/>
    </source>
</evidence>
<dbReference type="Gene3D" id="2.40.170.20">
    <property type="entry name" value="TonB-dependent receptor, beta-barrel domain"/>
    <property type="match status" value="1"/>
</dbReference>
<proteinExistence type="inferred from homology"/>
<dbReference type="RefSeq" id="WP_341683530.1">
    <property type="nucleotide sequence ID" value="NZ_JBBYHT010000005.1"/>
</dbReference>
<evidence type="ECO:0000256" key="5">
    <source>
        <dbReference type="ARBA" id="ARBA00023136"/>
    </source>
</evidence>
<feature type="signal peptide" evidence="8">
    <location>
        <begin position="1"/>
        <end position="22"/>
    </location>
</feature>
<dbReference type="Pfam" id="PF13715">
    <property type="entry name" value="CarbopepD_reg_2"/>
    <property type="match status" value="1"/>
</dbReference>
<keyword evidence="6 7" id="KW-0998">Cell outer membrane</keyword>
<feature type="chain" id="PRO_5046002619" evidence="8">
    <location>
        <begin position="23"/>
        <end position="1023"/>
    </location>
</feature>
<keyword evidence="3 7" id="KW-1134">Transmembrane beta strand</keyword>
<dbReference type="InterPro" id="IPR036942">
    <property type="entry name" value="Beta-barrel_TonB_sf"/>
</dbReference>
<dbReference type="Gene3D" id="2.170.130.10">
    <property type="entry name" value="TonB-dependent receptor, plug domain"/>
    <property type="match status" value="1"/>
</dbReference>
<dbReference type="NCBIfam" id="TIGR04057">
    <property type="entry name" value="SusC_RagA_signa"/>
    <property type="match status" value="1"/>
</dbReference>
<feature type="domain" description="TonB-dependent receptor plug" evidence="9">
    <location>
        <begin position="115"/>
        <end position="222"/>
    </location>
</feature>
<evidence type="ECO:0000256" key="2">
    <source>
        <dbReference type="ARBA" id="ARBA00022448"/>
    </source>
</evidence>
<keyword evidence="8" id="KW-0732">Signal</keyword>
<evidence type="ECO:0000256" key="6">
    <source>
        <dbReference type="ARBA" id="ARBA00023237"/>
    </source>
</evidence>
<dbReference type="Pfam" id="PF07715">
    <property type="entry name" value="Plug"/>
    <property type="match status" value="1"/>
</dbReference>
<reference evidence="10 11" key="1">
    <citation type="submission" date="2024-04" db="EMBL/GenBank/DDBJ databases">
        <title>Flavobacterium sp. DGU41 16S ribosomal RNA gene Genome sequencing and assembly.</title>
        <authorList>
            <person name="Park S."/>
        </authorList>
    </citation>
    <scope>NUCLEOTIDE SEQUENCE [LARGE SCALE GENOMIC DNA]</scope>
    <source>
        <strain evidence="10 11">DGU41</strain>
    </source>
</reference>
<dbReference type="InterPro" id="IPR012910">
    <property type="entry name" value="Plug_dom"/>
</dbReference>
<gene>
    <name evidence="10" type="ORF">AAEO58_11585</name>
</gene>
<dbReference type="InterPro" id="IPR039426">
    <property type="entry name" value="TonB-dep_rcpt-like"/>
</dbReference>
<protein>
    <submittedName>
        <fullName evidence="10">SusC/RagA family TonB-linked outer membrane protein</fullName>
    </submittedName>
</protein>
<comment type="subcellular location">
    <subcellularLocation>
        <location evidence="1 7">Cell outer membrane</location>
        <topology evidence="1 7">Multi-pass membrane protein</topology>
    </subcellularLocation>
</comment>
<comment type="similarity">
    <text evidence="7">Belongs to the TonB-dependent receptor family.</text>
</comment>
<keyword evidence="5 7" id="KW-0472">Membrane</keyword>
<dbReference type="InterPro" id="IPR037066">
    <property type="entry name" value="Plug_dom_sf"/>
</dbReference>
<dbReference type="Proteomes" id="UP001393056">
    <property type="component" value="Unassembled WGS sequence"/>
</dbReference>
<accession>A0ABU9I8D9</accession>
<keyword evidence="4 7" id="KW-0812">Transmembrane</keyword>
<evidence type="ECO:0000256" key="7">
    <source>
        <dbReference type="PROSITE-ProRule" id="PRU01360"/>
    </source>
</evidence>
<dbReference type="InterPro" id="IPR023997">
    <property type="entry name" value="TonB-dep_OMP_SusC/RagA_CS"/>
</dbReference>
<comment type="caution">
    <text evidence="10">The sequence shown here is derived from an EMBL/GenBank/DDBJ whole genome shotgun (WGS) entry which is preliminary data.</text>
</comment>
<evidence type="ECO:0000256" key="1">
    <source>
        <dbReference type="ARBA" id="ARBA00004571"/>
    </source>
</evidence>
<dbReference type="SUPFAM" id="SSF56935">
    <property type="entry name" value="Porins"/>
    <property type="match status" value="1"/>
</dbReference>
<dbReference type="InterPro" id="IPR008969">
    <property type="entry name" value="CarboxyPept-like_regulatory"/>
</dbReference>
<evidence type="ECO:0000259" key="9">
    <source>
        <dbReference type="Pfam" id="PF07715"/>
    </source>
</evidence>
<evidence type="ECO:0000256" key="3">
    <source>
        <dbReference type="ARBA" id="ARBA00022452"/>
    </source>
</evidence>
<dbReference type="PROSITE" id="PS52016">
    <property type="entry name" value="TONB_DEPENDENT_REC_3"/>
    <property type="match status" value="1"/>
</dbReference>
<evidence type="ECO:0000256" key="8">
    <source>
        <dbReference type="SAM" id="SignalP"/>
    </source>
</evidence>
<name>A0ABU9I8D9_9FLAO</name>
<organism evidence="10 11">
    <name type="scientific">Flavobacterium helocola</name>
    <dbReference type="NCBI Taxonomy" id="3139139"/>
    <lineage>
        <taxon>Bacteria</taxon>
        <taxon>Pseudomonadati</taxon>
        <taxon>Bacteroidota</taxon>
        <taxon>Flavobacteriia</taxon>
        <taxon>Flavobacteriales</taxon>
        <taxon>Flavobacteriaceae</taxon>
        <taxon>Flavobacterium</taxon>
    </lineage>
</organism>
<keyword evidence="2 7" id="KW-0813">Transport</keyword>
<dbReference type="NCBIfam" id="TIGR04056">
    <property type="entry name" value="OMP_RagA_SusC"/>
    <property type="match status" value="1"/>
</dbReference>
<dbReference type="EMBL" id="JBBYHT010000005">
    <property type="protein sequence ID" value="MEL1248683.1"/>
    <property type="molecule type" value="Genomic_DNA"/>
</dbReference>
<dbReference type="InterPro" id="IPR023996">
    <property type="entry name" value="TonB-dep_OMP_SusC/RagA"/>
</dbReference>
<sequence>MRSKFKWIFTLLVAFTMQFSFAQEKTVTGLVSDELGPIAGANVVVEGTTRGTTTDFDGKYTIKAKQGEVLVISYTGKKVAKISVTAASTYNVSLKDDVVEGKDVVIQGYKTVTKKSSVIASAVVDTKTIENRPNPNVMNTLQGQLSGVNITASSGQPGAKSEVIIRGYGTINGNTDPLYVIDGFPSNADAFRSINPNDVETVTVLKDASATSQYGNRGTNGVILIKTKRSALGSAKSSFRYSSQYGVGYLQNPKYKYANAKQLLKIEQNFGAGLGATLTDADIDAYDVDTDWVDYFFRPSNTQTHNLSFDNASEKMSSFTSLGYTKQDGILFTTGLQRFNLRNNIGGKSANDKFTYQVSTSFGYSKNNEATNLGTGAINRNYINGAFLGAPYVSPDVYTGSASAFDFYNNTPGLLATPIMLIDKLNTYENLTEETRIEVATDFAYKLTDNFTLRTRLNGLYLSNRFFQAEFPNSFNALLFSPTAGVSSLDGGAFNGFEDINQRREFVYNNLYQLDYSKKFNKHTIGASLNFEYNYSKLNSNNFRQRGLDPILFVPNTGAGYISDNGTDDNYVPQISASSLRNDLVSYFGMFDYDYDSKYGISASFRRDGTSRFLEDYRWGNFWSVGGRWNIDEEAFMENATNVNVLKLRASYGSTGNQRIANGSIYAGIIPPPYVNSWTLANNNYAGGQGYNLNLGRPENQWETTYQANVGVDLEMYNSRLRTNIDVYNRITKDLFIDNPISAVVGSSGLRGNSDANVTNKGVELNVAYDIFKSDDFLFTLRANGSYNKNTVDGLVSNGGKVINQDGSGYSFITQNGGSIYEAYVYPYIGVNPVNGNLLFEDINGNATENPFASDRRATGKNFVPTYQGGFGFDLSYKGFFASTTFTYVLDTWRFDSDEESLFDVGNIGQFVVGSDMLDAWTPTNTDTDVPSLSATNTGATGNSDRFLRDASYLRLRNAQIGYKVPSKLLERTFISDLSFTVQGENLFTLTKWKGFDAESNRLADGSQYPTAKIFTFGVDIKF</sequence>
<dbReference type="SUPFAM" id="SSF49464">
    <property type="entry name" value="Carboxypeptidase regulatory domain-like"/>
    <property type="match status" value="1"/>
</dbReference>